<dbReference type="Proteomes" id="UP000013569">
    <property type="component" value="Unassembled WGS sequence"/>
</dbReference>
<reference evidence="1 2" key="1">
    <citation type="journal article" date="2013" name="Genome Announc.">
        <title>Draft Genome Sequence of a Benzothiophene-Desulfurizing Bacterium, Gordona terrae Strain C-6.</title>
        <authorList>
            <person name="Wang W."/>
            <person name="Ma T."/>
            <person name="Ren Y."/>
            <person name="Li G."/>
        </authorList>
    </citation>
    <scope>NUCLEOTIDE SEQUENCE [LARGE SCALE GENOMIC DNA]</scope>
    <source>
        <strain evidence="1 2">C-6</strain>
    </source>
</reference>
<proteinExistence type="predicted"/>
<gene>
    <name evidence="1" type="ORF">GTC6_23184</name>
</gene>
<comment type="caution">
    <text evidence="1">The sequence shown here is derived from an EMBL/GenBank/DDBJ whole genome shotgun (WGS) entry which is preliminary data.</text>
</comment>
<protein>
    <submittedName>
        <fullName evidence="1">Uncharacterized protein</fullName>
    </submittedName>
</protein>
<evidence type="ECO:0000313" key="1">
    <source>
        <dbReference type="EMBL" id="EON30327.1"/>
    </source>
</evidence>
<evidence type="ECO:0000313" key="2">
    <source>
        <dbReference type="Proteomes" id="UP000013569"/>
    </source>
</evidence>
<sequence length="152" mass="17608">MRKFRRVAEVDVVNGRGGDGGVDVSVTYPDGRLVIYQLKYYPEGMSGGFVGRRDKVKKSFVRAVKEQEPHEWVLVAPCSNFTTPEKGYIRRLPEAFTPAGKRRPTVGWMGRAELNQMLIDYPEVDRWLTLNHYRRTRQIFEQEQTAAQRLEC</sequence>
<dbReference type="PATRIC" id="fig|1316928.3.peg.4682"/>
<dbReference type="AlphaFoldDB" id="R7Y2W9"/>
<dbReference type="EMBL" id="AQPW01000074">
    <property type="protein sequence ID" value="EON30327.1"/>
    <property type="molecule type" value="Genomic_DNA"/>
</dbReference>
<accession>R7Y2W9</accession>
<organism evidence="1 2">
    <name type="scientific">Gordonia terrae C-6</name>
    <dbReference type="NCBI Taxonomy" id="1316928"/>
    <lineage>
        <taxon>Bacteria</taxon>
        <taxon>Bacillati</taxon>
        <taxon>Actinomycetota</taxon>
        <taxon>Actinomycetes</taxon>
        <taxon>Mycobacteriales</taxon>
        <taxon>Gordoniaceae</taxon>
        <taxon>Gordonia</taxon>
    </lineage>
</organism>
<name>R7Y2W9_9ACTN</name>